<dbReference type="RefSeq" id="WP_076979042.1">
    <property type="nucleotide sequence ID" value="NZ_CP019124.1"/>
</dbReference>
<dbReference type="OrthoDB" id="8443660at2"/>
<dbReference type="STRING" id="1267768.BV394_04150"/>
<evidence type="ECO:0000313" key="1">
    <source>
        <dbReference type="EMBL" id="APX89019.1"/>
    </source>
</evidence>
<dbReference type="Proteomes" id="UP000187266">
    <property type="component" value="Chromosome"/>
</dbReference>
<dbReference type="EMBL" id="CP019124">
    <property type="protein sequence ID" value="APX89019.1"/>
    <property type="molecule type" value="Genomic_DNA"/>
</dbReference>
<dbReference type="Pfam" id="PF11249">
    <property type="entry name" value="DUF3047"/>
    <property type="match status" value="1"/>
</dbReference>
<accession>A0A1U7DGJ3</accession>
<proteinExistence type="predicted"/>
<dbReference type="InterPro" id="IPR021409">
    <property type="entry name" value="DUF3047"/>
</dbReference>
<protein>
    <submittedName>
        <fullName evidence="1">Uncharacterized protein</fullName>
    </submittedName>
</protein>
<evidence type="ECO:0000313" key="2">
    <source>
        <dbReference type="Proteomes" id="UP000187266"/>
    </source>
</evidence>
<sequence length="228" mass="24255">MTPPIRPRNMAHRSALILATALGITAGAGGMAQAGPVLFDGAWKEQGFPFKRANSYRQEGARLRVSSDRSVSILYRRLDGRERDAMRANWNWSVSDGVPPTDLARKGGDDRDLALYFVFVPEAEAAGLEKAGLTRLLANGSSRALVYVRGGAHGRGRILASPYMGERGKTIVLRDSGTGAAAEAVDLVADYRRAFGQAPGKLLGIAVSADSDDTGTSIRATIGGLRLQ</sequence>
<gene>
    <name evidence="1" type="ORF">BV394_04150</name>
</gene>
<dbReference type="AlphaFoldDB" id="A0A1U7DGJ3"/>
<reference evidence="1 2" key="1">
    <citation type="submission" date="2017-01" db="EMBL/GenBank/DDBJ databases">
        <title>Genomic analysis of Xuhuaishuia manganoxidans DY6-4.</title>
        <authorList>
            <person name="Wang X."/>
        </authorList>
    </citation>
    <scope>NUCLEOTIDE SEQUENCE [LARGE SCALE GENOMIC DNA]</scope>
    <source>
        <strain evidence="1 2">DY6-4</strain>
    </source>
</reference>
<name>A0A1U7DGJ3_9RHOB</name>
<organism evidence="1 2">
    <name type="scientific">Brevirhabdus pacifica</name>
    <dbReference type="NCBI Taxonomy" id="1267768"/>
    <lineage>
        <taxon>Bacteria</taxon>
        <taxon>Pseudomonadati</taxon>
        <taxon>Pseudomonadota</taxon>
        <taxon>Alphaproteobacteria</taxon>
        <taxon>Rhodobacterales</taxon>
        <taxon>Paracoccaceae</taxon>
        <taxon>Brevirhabdus</taxon>
    </lineage>
</organism>
<accession>A0A2M9DF66</accession>
<keyword evidence="2" id="KW-1185">Reference proteome</keyword>